<evidence type="ECO:0000256" key="8">
    <source>
        <dbReference type="PROSITE-ProRule" id="PRU00283"/>
    </source>
</evidence>
<keyword evidence="7 9" id="KW-0238">DNA-binding</keyword>
<dbReference type="SUPFAM" id="SSF46689">
    <property type="entry name" value="Homeodomain-like"/>
    <property type="match status" value="1"/>
</dbReference>
<feature type="compositionally biased region" description="Basic residues" evidence="10">
    <location>
        <begin position="441"/>
        <end position="454"/>
    </location>
</feature>
<dbReference type="GO" id="GO:0005874">
    <property type="term" value="C:microtubule"/>
    <property type="evidence" value="ECO:0007669"/>
    <property type="project" value="UniProtKB-KW"/>
</dbReference>
<evidence type="ECO:0000256" key="10">
    <source>
        <dbReference type="SAM" id="MobiDB-lite"/>
    </source>
</evidence>
<evidence type="ECO:0000259" key="12">
    <source>
        <dbReference type="PROSITE" id="PS50071"/>
    </source>
</evidence>
<dbReference type="CDD" id="cd00086">
    <property type="entry name" value="homeodomain"/>
    <property type="match status" value="1"/>
</dbReference>
<feature type="binding site" evidence="8">
    <location>
        <begin position="121"/>
        <end position="128"/>
    </location>
    <ligand>
        <name>ATP</name>
        <dbReference type="ChEBI" id="CHEBI:30616"/>
    </ligand>
</feature>
<dbReference type="EMBL" id="CAJNOU010000480">
    <property type="protein sequence ID" value="CAF1010099.1"/>
    <property type="molecule type" value="Genomic_DNA"/>
</dbReference>
<gene>
    <name evidence="14" type="ORF">SEV965_LOCUS11250</name>
</gene>
<feature type="DNA-binding region" description="Homeobox" evidence="7">
    <location>
        <begin position="1066"/>
        <end position="1125"/>
    </location>
</feature>
<dbReference type="PANTHER" id="PTHR24115:SF1008">
    <property type="entry name" value="KINESIN-LIKE PROTEIN SUBITO"/>
    <property type="match status" value="1"/>
</dbReference>
<dbReference type="PANTHER" id="PTHR24115">
    <property type="entry name" value="KINESIN-RELATED"/>
    <property type="match status" value="1"/>
</dbReference>
<reference evidence="14" key="1">
    <citation type="submission" date="2021-02" db="EMBL/GenBank/DDBJ databases">
        <authorList>
            <person name="Nowell W R."/>
        </authorList>
    </citation>
    <scope>NUCLEOTIDE SEQUENCE</scope>
</reference>
<dbReference type="InterPro" id="IPR027417">
    <property type="entry name" value="P-loop_NTPase"/>
</dbReference>
<sequence>MDTTDIGITSTTIDTTTTTTVKRRDPPPLNVYVRIRPFINDELERGENQKLLHIIDEKHISVKVSPTTNNNIRNIQVSCNEYEVTRIFDHHCTQKELFEQILEQPTNEIFTGSNWLLCTLGLTNSGKTHTMFGTAEEPGLIPQCLQRIFLNVGENIDDKVLFKPDGLENLMPTTDCNLDLEINARNYIFKDDKNNKRRIRLPNIVQQQNSFQDLTIEDEYYSIWISFFELYNENILDLLVQPKDMKIRKNLRLMQNDHSTIIKNLIQIPVFDIKEAEDIIKFGYSNRATSKTNLNEASSRSHAVLCITLITINEFHEDPIMSHMYICDLAGNEPSTGTGKQLAETCNINTSLMTFKDCIRILNENQTTKKQMLVPYRNSILTSIFRPFFVGRGRTIICCNVNPCATFVTQTNDLLKFCALAQKTIIVPNEPKTGVGGLIRQQRKSKQKGPKRLVKNGPLKEKNKKDIINNDDEMEELGIQSIDGSSSFTIPTDVKSINYWKYCTKKALDLLQKQASNRRMFMIQLHCCYAVEKLSQYNVDPSETSVSGLSSGAFFATQIQVAFSATIKGAGIVAGGPYDCGAQMSYTSCMYTSTPPIAKSISNTMSWSSNKIDNIENLAKHKVYMISGTSDSTIGTSVMNQLYKYYVTDGQFIPSANVVFKKDLQSAHTFPTDFDSAGNNGCGSTSSPYISNCGFDGAEAILEHIYGPLKPRNNGVLSGKFIEFSQAEFLTNPRSSGMGDTAWIYVPKSCADGQTCKLHIAYHGCAQGYEKVGDKFVKNTGYNRWADTNNIIVLYPQAIATNTISMGGGASLPNANGCWDWIGWYGSDFDVKSGKQSTTTKKMIDRITNGFNPIDAPAGLDVTGTTDNSVSLVWRQVSGASGFNVYRNGDKVNNGLINGIMFTDNNLNSGTTYTYTVKAVSSTGAESTSSNSVSVKTTGEPPAIEAPNGLTVTGVTFNSITLQWESATGAQKYNVYRNGNKLVDVGITSYTDTGLNSATDYLYQVSAVKDSQESPKSNEVKATTLAEKICFKDSNYNHVTAGRAYHSSGYAYAIDINIPTSSDRTPLRRHQCFKKHELQILHQSYIQDSYPSIDVLQQLALQLNVSVEKVRQWFKNRRHSDKQKKRTTTHEH</sequence>
<dbReference type="GO" id="GO:0005634">
    <property type="term" value="C:nucleus"/>
    <property type="evidence" value="ECO:0007669"/>
    <property type="project" value="UniProtKB-SubCell"/>
</dbReference>
<dbReference type="AlphaFoldDB" id="A0A814HKA5"/>
<comment type="similarity">
    <text evidence="8">Belongs to the TRAFAC class myosin-kinesin ATPase superfamily. Kinesin family.</text>
</comment>
<keyword evidence="5 8" id="KW-0505">Motor protein</keyword>
<evidence type="ECO:0000259" key="11">
    <source>
        <dbReference type="PROSITE" id="PS50067"/>
    </source>
</evidence>
<evidence type="ECO:0000313" key="14">
    <source>
        <dbReference type="EMBL" id="CAF1010099.1"/>
    </source>
</evidence>
<dbReference type="SMART" id="SM00060">
    <property type="entry name" value="FN3"/>
    <property type="match status" value="2"/>
</dbReference>
<dbReference type="InterPro" id="IPR036961">
    <property type="entry name" value="Kinesin_motor_dom_sf"/>
</dbReference>
<dbReference type="InterPro" id="IPR009057">
    <property type="entry name" value="Homeodomain-like_sf"/>
</dbReference>
<evidence type="ECO:0000256" key="3">
    <source>
        <dbReference type="ARBA" id="ARBA00022741"/>
    </source>
</evidence>
<dbReference type="SUPFAM" id="SSF53474">
    <property type="entry name" value="alpha/beta-Hydrolases"/>
    <property type="match status" value="1"/>
</dbReference>
<dbReference type="InterPro" id="IPR003961">
    <property type="entry name" value="FN3_dom"/>
</dbReference>
<keyword evidence="4 8" id="KW-0067">ATP-binding</keyword>
<dbReference type="SUPFAM" id="SSF49265">
    <property type="entry name" value="Fibronectin type III"/>
    <property type="match status" value="1"/>
</dbReference>
<evidence type="ECO:0000256" key="9">
    <source>
        <dbReference type="RuleBase" id="RU000682"/>
    </source>
</evidence>
<dbReference type="GO" id="GO:0005871">
    <property type="term" value="C:kinesin complex"/>
    <property type="evidence" value="ECO:0007669"/>
    <property type="project" value="TreeGrafter"/>
</dbReference>
<feature type="domain" description="Fibronectin type-III" evidence="13">
    <location>
        <begin position="946"/>
        <end position="1027"/>
    </location>
</feature>
<keyword evidence="3 8" id="KW-0547">Nucleotide-binding</keyword>
<name>A0A814HKA5_9BILA</name>
<feature type="domain" description="Homeobox" evidence="12">
    <location>
        <begin position="1064"/>
        <end position="1124"/>
    </location>
</feature>
<dbReference type="GO" id="GO:0005524">
    <property type="term" value="F:ATP binding"/>
    <property type="evidence" value="ECO:0007669"/>
    <property type="project" value="UniProtKB-UniRule"/>
</dbReference>
<dbReference type="PRINTS" id="PR00380">
    <property type="entry name" value="KINESINHEAVY"/>
</dbReference>
<accession>A0A814HKA5</accession>
<dbReference type="GO" id="GO:0008017">
    <property type="term" value="F:microtubule binding"/>
    <property type="evidence" value="ECO:0007669"/>
    <property type="project" value="InterPro"/>
</dbReference>
<feature type="compositionally biased region" description="Low complexity" evidence="10">
    <location>
        <begin position="925"/>
        <end position="938"/>
    </location>
</feature>
<evidence type="ECO:0000259" key="13">
    <source>
        <dbReference type="PROSITE" id="PS50853"/>
    </source>
</evidence>
<evidence type="ECO:0000256" key="7">
    <source>
        <dbReference type="PROSITE-ProRule" id="PRU00108"/>
    </source>
</evidence>
<dbReference type="InterPro" id="IPR001356">
    <property type="entry name" value="HD"/>
</dbReference>
<comment type="subcellular location">
    <subcellularLocation>
        <location evidence="1">Cytoplasm</location>
        <location evidence="1">Cytoskeleton</location>
    </subcellularLocation>
    <subcellularLocation>
        <location evidence="7 9">Nucleus</location>
    </subcellularLocation>
</comment>
<dbReference type="Proteomes" id="UP000663889">
    <property type="component" value="Unassembled WGS sequence"/>
</dbReference>
<dbReference type="SUPFAM" id="SSF52540">
    <property type="entry name" value="P-loop containing nucleoside triphosphate hydrolases"/>
    <property type="match status" value="1"/>
</dbReference>
<dbReference type="InterPro" id="IPR027640">
    <property type="entry name" value="Kinesin-like_fam"/>
</dbReference>
<dbReference type="PROSITE" id="PS50067">
    <property type="entry name" value="KINESIN_MOTOR_2"/>
    <property type="match status" value="1"/>
</dbReference>
<keyword evidence="6" id="KW-0963">Cytoplasm</keyword>
<dbReference type="PROSITE" id="PS50853">
    <property type="entry name" value="FN3"/>
    <property type="match status" value="2"/>
</dbReference>
<feature type="domain" description="Kinesin motor" evidence="11">
    <location>
        <begin position="28"/>
        <end position="424"/>
    </location>
</feature>
<dbReference type="PROSITE" id="PS50071">
    <property type="entry name" value="HOMEOBOX_2"/>
    <property type="match status" value="1"/>
</dbReference>
<keyword evidence="7 9" id="KW-0539">Nucleus</keyword>
<dbReference type="Pfam" id="PF00225">
    <property type="entry name" value="Kinesin"/>
    <property type="match status" value="1"/>
</dbReference>
<evidence type="ECO:0000256" key="4">
    <source>
        <dbReference type="ARBA" id="ARBA00022840"/>
    </source>
</evidence>
<dbReference type="GO" id="GO:0003777">
    <property type="term" value="F:microtubule motor activity"/>
    <property type="evidence" value="ECO:0007669"/>
    <property type="project" value="InterPro"/>
</dbReference>
<comment type="caution">
    <text evidence="14">The sequence shown here is derived from an EMBL/GenBank/DDBJ whole genome shotgun (WGS) entry which is preliminary data.</text>
</comment>
<feature type="region of interest" description="Disordered" evidence="10">
    <location>
        <begin position="436"/>
        <end position="460"/>
    </location>
</feature>
<dbReference type="GO" id="GO:0007018">
    <property type="term" value="P:microtubule-based movement"/>
    <property type="evidence" value="ECO:0007669"/>
    <property type="project" value="InterPro"/>
</dbReference>
<keyword evidence="6" id="KW-0206">Cytoskeleton</keyword>
<evidence type="ECO:0000256" key="5">
    <source>
        <dbReference type="ARBA" id="ARBA00023175"/>
    </source>
</evidence>
<evidence type="ECO:0000256" key="2">
    <source>
        <dbReference type="ARBA" id="ARBA00022701"/>
    </source>
</evidence>
<keyword evidence="7 9" id="KW-0371">Homeobox</keyword>
<dbReference type="Pfam" id="PF00041">
    <property type="entry name" value="fn3"/>
    <property type="match status" value="2"/>
</dbReference>
<dbReference type="SMART" id="SM00389">
    <property type="entry name" value="HOX"/>
    <property type="match status" value="1"/>
</dbReference>
<dbReference type="InterPro" id="IPR001752">
    <property type="entry name" value="Kinesin_motor_dom"/>
</dbReference>
<dbReference type="Gene3D" id="3.40.850.10">
    <property type="entry name" value="Kinesin motor domain"/>
    <property type="match status" value="1"/>
</dbReference>
<dbReference type="InterPro" id="IPR036116">
    <property type="entry name" value="FN3_sf"/>
</dbReference>
<keyword evidence="2" id="KW-0493">Microtubule</keyword>
<proteinExistence type="inferred from homology"/>
<organism evidence="14 15">
    <name type="scientific">Rotaria sordida</name>
    <dbReference type="NCBI Taxonomy" id="392033"/>
    <lineage>
        <taxon>Eukaryota</taxon>
        <taxon>Metazoa</taxon>
        <taxon>Spiralia</taxon>
        <taxon>Gnathifera</taxon>
        <taxon>Rotifera</taxon>
        <taxon>Eurotatoria</taxon>
        <taxon>Bdelloidea</taxon>
        <taxon>Philodinida</taxon>
        <taxon>Philodinidae</taxon>
        <taxon>Rotaria</taxon>
    </lineage>
</organism>
<dbReference type="Gene3D" id="1.10.10.60">
    <property type="entry name" value="Homeodomain-like"/>
    <property type="match status" value="1"/>
</dbReference>
<protein>
    <submittedName>
        <fullName evidence="14">Uncharacterized protein</fullName>
    </submittedName>
</protein>
<dbReference type="InterPro" id="IPR013783">
    <property type="entry name" value="Ig-like_fold"/>
</dbReference>
<evidence type="ECO:0000256" key="6">
    <source>
        <dbReference type="ARBA" id="ARBA00023212"/>
    </source>
</evidence>
<dbReference type="GO" id="GO:0016887">
    <property type="term" value="F:ATP hydrolysis activity"/>
    <property type="evidence" value="ECO:0007669"/>
    <property type="project" value="TreeGrafter"/>
</dbReference>
<dbReference type="CDD" id="cd00063">
    <property type="entry name" value="FN3"/>
    <property type="match status" value="2"/>
</dbReference>
<dbReference type="InterPro" id="IPR029058">
    <property type="entry name" value="AB_hydrolase_fold"/>
</dbReference>
<evidence type="ECO:0000256" key="1">
    <source>
        <dbReference type="ARBA" id="ARBA00004245"/>
    </source>
</evidence>
<feature type="region of interest" description="Disordered" evidence="10">
    <location>
        <begin position="925"/>
        <end position="944"/>
    </location>
</feature>
<feature type="domain" description="Fibronectin type-III" evidence="13">
    <location>
        <begin position="856"/>
        <end position="941"/>
    </location>
</feature>
<dbReference type="GO" id="GO:0003677">
    <property type="term" value="F:DNA binding"/>
    <property type="evidence" value="ECO:0007669"/>
    <property type="project" value="UniProtKB-UniRule"/>
</dbReference>
<evidence type="ECO:0000313" key="15">
    <source>
        <dbReference type="Proteomes" id="UP000663889"/>
    </source>
</evidence>
<dbReference type="Pfam" id="PF00046">
    <property type="entry name" value="Homeodomain"/>
    <property type="match status" value="1"/>
</dbReference>
<dbReference type="Gene3D" id="2.60.40.10">
    <property type="entry name" value="Immunoglobulins"/>
    <property type="match status" value="2"/>
</dbReference>
<dbReference type="SMART" id="SM00129">
    <property type="entry name" value="KISc"/>
    <property type="match status" value="1"/>
</dbReference>
<dbReference type="Gene3D" id="3.40.50.1820">
    <property type="entry name" value="alpha/beta hydrolase"/>
    <property type="match status" value="2"/>
</dbReference>